<reference evidence="2 3" key="1">
    <citation type="submission" date="2019-10" db="EMBL/GenBank/DDBJ databases">
        <title>Whole genome shotgun sequence of Acrocarpospora corrugata NBRC 13972.</title>
        <authorList>
            <person name="Ichikawa N."/>
            <person name="Kimura A."/>
            <person name="Kitahashi Y."/>
            <person name="Komaki H."/>
            <person name="Oguchi A."/>
        </authorList>
    </citation>
    <scope>NUCLEOTIDE SEQUENCE [LARGE SCALE GENOMIC DNA]</scope>
    <source>
        <strain evidence="2 3">NBRC 13972</strain>
    </source>
</reference>
<gene>
    <name evidence="2" type="ORF">Acor_37110</name>
</gene>
<proteinExistence type="predicted"/>
<evidence type="ECO:0008006" key="4">
    <source>
        <dbReference type="Google" id="ProtNLM"/>
    </source>
</evidence>
<keyword evidence="1" id="KW-1133">Transmembrane helix</keyword>
<feature type="transmembrane region" description="Helical" evidence="1">
    <location>
        <begin position="389"/>
        <end position="412"/>
    </location>
</feature>
<dbReference type="SUPFAM" id="SSF48452">
    <property type="entry name" value="TPR-like"/>
    <property type="match status" value="1"/>
</dbReference>
<feature type="transmembrane region" description="Helical" evidence="1">
    <location>
        <begin position="296"/>
        <end position="316"/>
    </location>
</feature>
<feature type="transmembrane region" description="Helical" evidence="1">
    <location>
        <begin position="233"/>
        <end position="254"/>
    </location>
</feature>
<evidence type="ECO:0000256" key="1">
    <source>
        <dbReference type="SAM" id="Phobius"/>
    </source>
</evidence>
<sequence>MSDELGHVIDLCDRGSFSEVSAFVGHLSAERPGEPFPILLDALVHARQAEAATARELIDHAMLLSSPSSDCLALASMIFRELGDTTQAILYGLRATNLNPQDWRGHVALARAAAANHRHEAERAARRAIGLAPDEASAHLALGEALLAYVPGRKHARAEAVAALEHAAELDPDNTGIQKALAKARPGKEISARLGCLTLLALIAAYVAARVLFEKAGDGVALLLGNEPDSEHSAQGLLIIAAIAALIWGLVRLIRVNIRAKRRGDRLIVAIGRRRELSRALHLADEESLRIKATDAAAAFCLMPILLTGFLAANAADGTPQPTYVALLSLVGVIGLSIIGWWAVRWWFGPRTLQRALRTSRILSACLLISYLIMIGTTLLSWAEVTDKTLWIALMVLYCAWFLAGLGPIILAERLKRRRGRSGHGFTSAAG</sequence>
<dbReference type="Gene3D" id="1.25.40.10">
    <property type="entry name" value="Tetratricopeptide repeat domain"/>
    <property type="match status" value="1"/>
</dbReference>
<dbReference type="OrthoDB" id="3524885at2"/>
<dbReference type="EMBL" id="BLAD01000052">
    <property type="protein sequence ID" value="GES01647.1"/>
    <property type="molecule type" value="Genomic_DNA"/>
</dbReference>
<keyword evidence="1" id="KW-0812">Transmembrane</keyword>
<accession>A0A5M3VXP7</accession>
<dbReference type="RefSeq" id="WP_155337921.1">
    <property type="nucleotide sequence ID" value="NZ_BAAABN010000061.1"/>
</dbReference>
<comment type="caution">
    <text evidence="2">The sequence shown here is derived from an EMBL/GenBank/DDBJ whole genome shotgun (WGS) entry which is preliminary data.</text>
</comment>
<feature type="transmembrane region" description="Helical" evidence="1">
    <location>
        <begin position="322"/>
        <end position="344"/>
    </location>
</feature>
<evidence type="ECO:0000313" key="2">
    <source>
        <dbReference type="EMBL" id="GES01647.1"/>
    </source>
</evidence>
<dbReference type="InterPro" id="IPR011990">
    <property type="entry name" value="TPR-like_helical_dom_sf"/>
</dbReference>
<evidence type="ECO:0000313" key="3">
    <source>
        <dbReference type="Proteomes" id="UP000334990"/>
    </source>
</evidence>
<organism evidence="2 3">
    <name type="scientific">Acrocarpospora corrugata</name>
    <dbReference type="NCBI Taxonomy" id="35763"/>
    <lineage>
        <taxon>Bacteria</taxon>
        <taxon>Bacillati</taxon>
        <taxon>Actinomycetota</taxon>
        <taxon>Actinomycetes</taxon>
        <taxon>Streptosporangiales</taxon>
        <taxon>Streptosporangiaceae</taxon>
        <taxon>Acrocarpospora</taxon>
    </lineage>
</organism>
<feature type="transmembrane region" description="Helical" evidence="1">
    <location>
        <begin position="365"/>
        <end position="383"/>
    </location>
</feature>
<keyword evidence="1" id="KW-0472">Membrane</keyword>
<dbReference type="AlphaFoldDB" id="A0A5M3VXP7"/>
<name>A0A5M3VXP7_9ACTN</name>
<protein>
    <recommendedName>
        <fullName evidence="4">Tetratricopeptide repeat protein</fullName>
    </recommendedName>
</protein>
<keyword evidence="3" id="KW-1185">Reference proteome</keyword>
<dbReference type="Proteomes" id="UP000334990">
    <property type="component" value="Unassembled WGS sequence"/>
</dbReference>
<feature type="transmembrane region" description="Helical" evidence="1">
    <location>
        <begin position="194"/>
        <end position="213"/>
    </location>
</feature>